<proteinExistence type="predicted"/>
<feature type="region of interest" description="Disordered" evidence="1">
    <location>
        <begin position="121"/>
        <end position="167"/>
    </location>
</feature>
<name>A0ABR3M5M2_9TELE</name>
<organism evidence="2 3">
    <name type="scientific">Cirrhinus molitorella</name>
    <name type="common">mud carp</name>
    <dbReference type="NCBI Taxonomy" id="172907"/>
    <lineage>
        <taxon>Eukaryota</taxon>
        <taxon>Metazoa</taxon>
        <taxon>Chordata</taxon>
        <taxon>Craniata</taxon>
        <taxon>Vertebrata</taxon>
        <taxon>Euteleostomi</taxon>
        <taxon>Actinopterygii</taxon>
        <taxon>Neopterygii</taxon>
        <taxon>Teleostei</taxon>
        <taxon>Ostariophysi</taxon>
        <taxon>Cypriniformes</taxon>
        <taxon>Cyprinidae</taxon>
        <taxon>Labeoninae</taxon>
        <taxon>Labeonini</taxon>
        <taxon>Cirrhinus</taxon>
    </lineage>
</organism>
<dbReference type="SUPFAM" id="SSF54277">
    <property type="entry name" value="CAD &amp; PB1 domains"/>
    <property type="match status" value="1"/>
</dbReference>
<evidence type="ECO:0000256" key="1">
    <source>
        <dbReference type="SAM" id="MobiDB-lite"/>
    </source>
</evidence>
<feature type="compositionally biased region" description="Polar residues" evidence="1">
    <location>
        <begin position="154"/>
        <end position="167"/>
    </location>
</feature>
<evidence type="ECO:0008006" key="4">
    <source>
        <dbReference type="Google" id="ProtNLM"/>
    </source>
</evidence>
<evidence type="ECO:0000313" key="2">
    <source>
        <dbReference type="EMBL" id="KAL1258993.1"/>
    </source>
</evidence>
<feature type="compositionally biased region" description="Polar residues" evidence="1">
    <location>
        <begin position="121"/>
        <end position="141"/>
    </location>
</feature>
<sequence length="167" mass="18522">MREDIQLSAILLHHMDELVDERGKTGIKKIESVSMSGRRSAKLLVIASQDDSRKLLLPDGIPESVDELIEKVREAFGLNGRFRLQYQDKDFGDVFVNLMNTEELQSLGTLKIIPLPDDDSFTAQTNDGTQSNDDALSSVCSGDTDDTIILSPPGSETVSTRNQQWPK</sequence>
<reference evidence="2 3" key="1">
    <citation type="submission" date="2023-09" db="EMBL/GenBank/DDBJ databases">
        <authorList>
            <person name="Wang M."/>
        </authorList>
    </citation>
    <scope>NUCLEOTIDE SEQUENCE [LARGE SCALE GENOMIC DNA]</scope>
    <source>
        <strain evidence="2">GT-2023</strain>
        <tissue evidence="2">Liver</tissue>
    </source>
</reference>
<gene>
    <name evidence="2" type="ORF">QQF64_009570</name>
</gene>
<dbReference type="Proteomes" id="UP001558613">
    <property type="component" value="Unassembled WGS sequence"/>
</dbReference>
<dbReference type="EMBL" id="JAYMGO010000016">
    <property type="protein sequence ID" value="KAL1258993.1"/>
    <property type="molecule type" value="Genomic_DNA"/>
</dbReference>
<protein>
    <recommendedName>
        <fullName evidence="4">PB1 domain-containing protein</fullName>
    </recommendedName>
</protein>
<accession>A0ABR3M5M2</accession>
<comment type="caution">
    <text evidence="2">The sequence shown here is derived from an EMBL/GenBank/DDBJ whole genome shotgun (WGS) entry which is preliminary data.</text>
</comment>
<evidence type="ECO:0000313" key="3">
    <source>
        <dbReference type="Proteomes" id="UP001558613"/>
    </source>
</evidence>
<keyword evidence="3" id="KW-1185">Reference proteome</keyword>